<dbReference type="EMBL" id="AANCRK010000005">
    <property type="protein sequence ID" value="EDN7715622.1"/>
    <property type="molecule type" value="Genomic_DNA"/>
</dbReference>
<evidence type="ECO:0000313" key="83">
    <source>
        <dbReference type="Proteomes" id="UP000527632"/>
    </source>
</evidence>
<dbReference type="EMBL" id="DAAIJL010000001">
    <property type="protein sequence ID" value="HAB8555948.1"/>
    <property type="molecule type" value="Genomic_DNA"/>
</dbReference>
<dbReference type="EMBL" id="AABAGT010000012">
    <property type="protein sequence ID" value="EAG0867442.1"/>
    <property type="molecule type" value="Genomic_DNA"/>
</dbReference>
<evidence type="ECO:0000313" key="85">
    <source>
        <dbReference type="Proteomes" id="UP000530452"/>
    </source>
</evidence>
<dbReference type="KEGG" id="lmok:CQ02_02190"/>
<dbReference type="GO" id="GO:0009401">
    <property type="term" value="P:phosphoenolpyruvate-dependent sugar phosphotransferase system"/>
    <property type="evidence" value="ECO:0007669"/>
    <property type="project" value="UniProtKB-KW"/>
</dbReference>
<evidence type="ECO:0000313" key="76">
    <source>
        <dbReference type="Proteomes" id="UP000467347"/>
    </source>
</evidence>
<dbReference type="Proteomes" id="UP000398321">
    <property type="component" value="Unassembled WGS sequence"/>
</dbReference>
<dbReference type="Proteomes" id="UP000423131">
    <property type="component" value="Unassembled WGS sequence"/>
</dbReference>
<dbReference type="GO" id="GO:0005886">
    <property type="term" value="C:plasma membrane"/>
    <property type="evidence" value="ECO:0007669"/>
    <property type="project" value="TreeGrafter"/>
</dbReference>
<evidence type="ECO:0000313" key="69">
    <source>
        <dbReference type="Proteomes" id="UP000379076"/>
    </source>
</evidence>
<dbReference type="InterPro" id="IPR050864">
    <property type="entry name" value="Bacterial_PTS_Sugar_Transport"/>
</dbReference>
<dbReference type="EMBL" id="AABAWE010000005">
    <property type="protein sequence ID" value="EAG2087814.1"/>
    <property type="molecule type" value="Genomic_DNA"/>
</dbReference>
<evidence type="ECO:0000313" key="14">
    <source>
        <dbReference type="EMBL" id="EAD5774484.1"/>
    </source>
</evidence>
<evidence type="ECO:0000313" key="75">
    <source>
        <dbReference type="Proteomes" id="UP000460224"/>
    </source>
</evidence>
<evidence type="ECO:0000313" key="79">
    <source>
        <dbReference type="Proteomes" id="UP000481141"/>
    </source>
</evidence>
<evidence type="ECO:0000313" key="29">
    <source>
        <dbReference type="EMBL" id="EAG9519510.1"/>
    </source>
</evidence>
<evidence type="ECO:0000313" key="61">
    <source>
        <dbReference type="Proteomes" id="UP000350032"/>
    </source>
</evidence>
<dbReference type="EMBL" id="AABCVX010000005">
    <property type="protein sequence ID" value="EAG6169873.1"/>
    <property type="molecule type" value="Genomic_DNA"/>
</dbReference>
<dbReference type="KEGG" id="lmv:Y193_13745"/>
<dbReference type="Proteomes" id="UP000358545">
    <property type="component" value="Unassembled WGS sequence"/>
</dbReference>
<evidence type="ECO:0000313" key="11">
    <source>
        <dbReference type="EMBL" id="EAC7480975.1"/>
    </source>
</evidence>
<evidence type="ECO:0000313" key="96">
    <source>
        <dbReference type="Proteomes" id="UP000844415"/>
    </source>
</evidence>
<evidence type="ECO:0000313" key="57">
    <source>
        <dbReference type="Proteomes" id="UP000337746"/>
    </source>
</evidence>
<dbReference type="Proteomes" id="UP000376505">
    <property type="component" value="Unassembled WGS sequence"/>
</dbReference>
<evidence type="ECO:0000313" key="53">
    <source>
        <dbReference type="EMBL" id="OET48322.1"/>
    </source>
</evidence>
<evidence type="ECO:0000313" key="64">
    <source>
        <dbReference type="Proteomes" id="UP000358545"/>
    </source>
</evidence>
<evidence type="ECO:0000313" key="17">
    <source>
        <dbReference type="EMBL" id="EAE1339549.1"/>
    </source>
</evidence>
<keyword evidence="5" id="KW-0598">Phosphotransferase system</keyword>
<proteinExistence type="predicted"/>
<dbReference type="Proteomes" id="UP000410967">
    <property type="component" value="Unassembled WGS sequence"/>
</dbReference>
<evidence type="ECO:0000313" key="60">
    <source>
        <dbReference type="Proteomes" id="UP000345329"/>
    </source>
</evidence>
<dbReference type="EMBL" id="QXLS01000005">
    <property type="protein sequence ID" value="RKA07022.1"/>
    <property type="molecule type" value="Genomic_DNA"/>
</dbReference>
<evidence type="ECO:0000313" key="49">
    <source>
        <dbReference type="EMBL" id="HAC1755742.1"/>
    </source>
</evidence>
<dbReference type="EMBL" id="AAANYN010000012">
    <property type="protein sequence ID" value="EAD5774484.1"/>
    <property type="molecule type" value="Genomic_DNA"/>
</dbReference>
<reference evidence="72 81" key="7">
    <citation type="submission" date="2019-04" db="EMBL/GenBank/DDBJ databases">
        <authorList>
            <consortium name="GenomeTrakr network: Whole genome sequencing for foodborne pathogen traceback"/>
        </authorList>
    </citation>
    <scope>NUCLEOTIDE SEQUENCE [LARGE SCALE GENOMIC DNA]</scope>
    <source>
        <strain evidence="27 90">CFSAN004300</strain>
        <strain evidence="28 81">CFSAN072474</strain>
        <strain evidence="38 65">FLAG-55987</strain>
        <strain evidence="34 72">PHLUSALM00088</strain>
    </source>
</reference>
<dbReference type="EMBL" id="AAHZFY010000003">
    <property type="protein sequence ID" value="ECB9512603.1"/>
    <property type="molecule type" value="Genomic_DNA"/>
</dbReference>
<dbReference type="Proteomes" id="UP000467347">
    <property type="component" value="Unassembled WGS sequence"/>
</dbReference>
<evidence type="ECO:0000313" key="40">
    <source>
        <dbReference type="EMBL" id="EDN7715622.1"/>
    </source>
</evidence>
<dbReference type="PANTHER" id="PTHR30505">
    <property type="entry name" value="FRUCTOSE-LIKE PERMEASE"/>
    <property type="match status" value="1"/>
</dbReference>
<evidence type="ECO:0000313" key="39">
    <source>
        <dbReference type="EMBL" id="ECY9784028.1"/>
    </source>
</evidence>
<dbReference type="EMBL" id="DAAJZA010000009">
    <property type="protein sequence ID" value="HAC1755742.1"/>
    <property type="molecule type" value="Genomic_DNA"/>
</dbReference>
<dbReference type="Pfam" id="PF02302">
    <property type="entry name" value="PTS_IIB"/>
    <property type="match status" value="1"/>
</dbReference>
<evidence type="ECO:0000313" key="86">
    <source>
        <dbReference type="Proteomes" id="UP000533021"/>
    </source>
</evidence>
<dbReference type="Proteomes" id="UP000339309">
    <property type="component" value="Unassembled WGS sequence"/>
</dbReference>
<evidence type="ECO:0000313" key="90">
    <source>
        <dbReference type="Proteomes" id="UP000548278"/>
    </source>
</evidence>
<reference evidence="57 60" key="5">
    <citation type="submission" date="2018-06" db="EMBL/GenBank/DDBJ databases">
        <authorList>
            <consortium name="GenomeTrakr: Next Generation Sequencing Network for Food Pathogen Tracability"/>
        </authorList>
    </citation>
    <scope>NUCLEOTIDE SEQUENCE [LARGE SCALE GENOMIC DNA]</scope>
    <source>
        <strain evidence="23 91">10B02965A-1</strain>
        <strain evidence="11 67">CFSAN008042</strain>
        <strain evidence="25 84">CFSAN063727</strain>
        <strain evidence="40 74">CFSAN102901</strain>
        <strain evidence="17 69">FDA00006494</strain>
        <strain evidence="9 66">FDA00007096</strain>
        <strain evidence="21">FDA00011243</strain>
        <strain evidence="10 56">FDA00013332</strain>
        <strain evidence="15 59">FDA00013853</strain>
        <strain evidence="35 73">FDA00014336</strain>
        <strain evidence="37 70">FDA00014370</strain>
        <strain evidence="36 71">FDA00014392</strain>
        <strain evidence="43">FDA00015054</strain>
        <strain evidence="24 87">FDA1005580-S054-001</strain>
        <strain evidence="78">FDA1090798-S029-001</strain>
        <strain evidence="79">FDA956581-098-004</strain>
        <strain evidence="22 82">FDA960927-006-004</strain>
        <strain evidence="26 92">FLAG-38921</strain>
        <strain evidence="20 57">FLAG-54356</strain>
        <strain evidence="16 63">FLAG-78586</strain>
        <strain evidence="14 68">FSIS31901579</strain>
        <strain evidence="32 83">LS1344</strain>
        <strain evidence="41 76">OSF101448</strain>
        <strain evidence="13 60">VA-WGS-00405</strain>
    </source>
</reference>
<name>A0A394SHX2_LISMN</name>
<dbReference type="EMBL" id="JACAVN010000004">
    <property type="protein sequence ID" value="NYA01852.1"/>
    <property type="molecule type" value="Genomic_DNA"/>
</dbReference>
<evidence type="ECO:0000313" key="62">
    <source>
        <dbReference type="Proteomes" id="UP000354255"/>
    </source>
</evidence>
<evidence type="ECO:0000313" key="8">
    <source>
        <dbReference type="EMBL" id="EAC4552964.1"/>
    </source>
</evidence>
<reference evidence="93 94" key="3">
    <citation type="journal article" date="2018" name="Genome Biol.">
        <title>SKESA: strategic k-mer extension for scrupulous assemblies.</title>
        <authorList>
            <person name="Souvorov A."/>
            <person name="Agarwala R."/>
            <person name="Lipman D.J."/>
        </authorList>
    </citation>
    <scope>NUCLEOTIDE SEQUENCE [LARGE SCALE GENOMIC DNA]</scope>
    <source>
        <strain evidence="44">09CEB371LM</strain>
        <strain evidence="50">2017-325981-023-01</strain>
        <strain evidence="46 96">CFIAFB20100120</strain>
        <strain evidence="45 93">CFIAFB20130012</strain>
        <strain evidence="48">CFIAFB20170037</strain>
        <strain evidence="47 94">CFIAFB20170045</strain>
        <strain evidence="49 95">DMG1500109</strain>
    </source>
</reference>
<evidence type="ECO:0000313" key="28">
    <source>
        <dbReference type="EMBL" id="EAG9388120.1"/>
    </source>
</evidence>
<protein>
    <submittedName>
        <fullName evidence="8">PTS fructose transporter subunit IIB</fullName>
    </submittedName>
    <submittedName>
        <fullName evidence="54">PTS system fructose-specific EIIB'BC component</fullName>
    </submittedName>
</protein>
<reference evidence="51 75" key="4">
    <citation type="submission" date="2018-04" db="EMBL/GenBank/DDBJ databases">
        <title>Genome Analysis of a Prevalent Clone of Listeria monocytogenes Sequence Type 87 in China.</title>
        <authorList>
            <person name="Wang Y."/>
        </authorList>
    </citation>
    <scope>NUCLEOTIDE SEQUENCE [LARGE SCALE GENOMIC DNA]</scope>
    <source>
        <strain evidence="51 75">ICDC_LM1523</strain>
    </source>
</reference>
<dbReference type="EMBL" id="AAAIKW010000007">
    <property type="protein sequence ID" value="EAC4552964.1"/>
    <property type="molecule type" value="Genomic_DNA"/>
</dbReference>
<dbReference type="Proteomes" id="UP000364988">
    <property type="component" value="Unassembled WGS sequence"/>
</dbReference>
<dbReference type="Proteomes" id="UP000272537">
    <property type="component" value="Unassembled WGS sequence"/>
</dbReference>
<evidence type="ECO:0000313" key="94">
    <source>
        <dbReference type="Proteomes" id="UP000841146"/>
    </source>
</evidence>
<dbReference type="EMBL" id="DAAJFY010000004">
    <property type="protein sequence ID" value="HAC0275214.1"/>
    <property type="molecule type" value="Genomic_DNA"/>
</dbReference>
<dbReference type="EMBL" id="MJTJ01000020">
    <property type="protein sequence ID" value="OET48322.1"/>
    <property type="molecule type" value="Genomic_DNA"/>
</dbReference>
<dbReference type="EMBL" id="AAIAJJ010000002">
    <property type="protein sequence ID" value="ECC1556080.1"/>
    <property type="molecule type" value="Genomic_DNA"/>
</dbReference>
<dbReference type="EMBL" id="DAAIHR010000004">
    <property type="protein sequence ID" value="HAB8397821.1"/>
    <property type="molecule type" value="Genomic_DNA"/>
</dbReference>
<dbReference type="Proteomes" id="UP000467536">
    <property type="component" value="Unassembled WGS sequence"/>
</dbReference>
<dbReference type="InterPro" id="IPR003501">
    <property type="entry name" value="PTS_EIIB_2/3"/>
</dbReference>
<gene>
    <name evidence="54" type="primary">frua_7</name>
    <name evidence="19" type="ORF">A8L61_09095</name>
    <name evidence="27" type="ORF">AB917_09790</name>
    <name evidence="8" type="ORF">ABZ57_10735</name>
    <name evidence="53" type="ORF">AJL21_14325</name>
    <name evidence="16" type="ORF">APD94_13615</name>
    <name evidence="17" type="ORF">ART25_11575</name>
    <name evidence="9" type="ORF">ARY78_12280</name>
    <name evidence="22" type="ORF">B1N52_09995</name>
    <name evidence="21" type="ORF">B1S26_12150</name>
    <name evidence="23" type="ORF">B5K54_07540</name>
    <name evidence="20" type="ORF">BCZ21_11120</name>
    <name evidence="25" type="ORF">CA369_09215</name>
    <name evidence="24" type="ORF">CAV64_09170</name>
    <name evidence="28" type="ORF">CW845_11550</name>
    <name evidence="30" type="ORF">D4920_12645</name>
    <name evidence="29" type="ORF">D4B11_06975</name>
    <name evidence="31" type="ORF">D5N24_12005</name>
    <name evidence="33" type="ORF">D7104_03500</name>
    <name evidence="51" type="ORF">DCK61_00955</name>
    <name evidence="26" type="ORF">DCT16_10870</name>
    <name evidence="11" type="ORF">DQ70_09820</name>
    <name evidence="10" type="ORF">DU018_14325</name>
    <name evidence="54" type="ORF">DYZ80_02234</name>
    <name evidence="18" type="ORF">E1W56_13340</name>
    <name evidence="32" type="ORF">E5F58_04490</name>
    <name evidence="15" type="ORF">EX365_10180</name>
    <name evidence="14" type="ORF">EXZ73_09315</name>
    <name evidence="38" type="ORF">F6436_06450</name>
    <name evidence="39" type="ORF">F6515_13635</name>
    <name evidence="34" type="ORF">FA835_09910</name>
    <name evidence="36" type="ORF">FLQ97_02530</name>
    <name evidence="35" type="ORF">FLR03_00360</name>
    <name evidence="37" type="ORF">FNX40_04575</name>
    <name evidence="42" type="ORF">FV747_10800</name>
    <name evidence="43" type="ORF">G3O21_001315</name>
    <name evidence="44" type="ORF">GHH22_10075</name>
    <name evidence="49" type="ORF">GI949_12265</name>
    <name evidence="41" type="ORF">GJW51_12075</name>
    <name evidence="40" type="ORF">GQG13_10910</name>
    <name evidence="45" type="ORF">GYR60_04745</name>
    <name evidence="46" type="ORF">GYS09_01435</name>
    <name evidence="47" type="ORF">GYX23_03910</name>
    <name evidence="48" type="ORF">GYY14_07535</name>
    <name evidence="50" type="ORF">HQN34_000070</name>
    <name evidence="52" type="ORF">HZJ64_08405</name>
    <name evidence="12" type="ORF">KV70_08335</name>
    <name evidence="13" type="ORF">UI29_10870</name>
</gene>
<dbReference type="EMBL" id="AABBZO010000009">
    <property type="protein sequence ID" value="EAG4462463.1"/>
    <property type="molecule type" value="Genomic_DNA"/>
</dbReference>
<evidence type="ECO:0000313" key="36">
    <source>
        <dbReference type="EMBL" id="ECB9512603.1"/>
    </source>
</evidence>
<evidence type="ECO:0000313" key="35">
    <source>
        <dbReference type="EMBL" id="ECB9472127.1"/>
    </source>
</evidence>
<dbReference type="Gene3D" id="3.40.50.2300">
    <property type="match status" value="1"/>
</dbReference>
<dbReference type="Proteomes" id="UP000460224">
    <property type="component" value="Unassembled WGS sequence"/>
</dbReference>
<dbReference type="EMBL" id="AAAMZD010000005">
    <property type="protein sequence ID" value="EAD3793253.1"/>
    <property type="molecule type" value="Genomic_DNA"/>
</dbReference>
<dbReference type="EMBL" id="DAAEEB010000006">
    <property type="protein sequence ID" value="HAA8053501.1"/>
    <property type="molecule type" value="Genomic_DNA"/>
</dbReference>
<dbReference type="InterPro" id="IPR036095">
    <property type="entry name" value="PTS_EIIB-like_sf"/>
</dbReference>
<evidence type="ECO:0000313" key="58">
    <source>
        <dbReference type="Proteomes" id="UP000339309"/>
    </source>
</evidence>
<accession>A0A394SHX2</accession>
<evidence type="ECO:0000313" key="20">
    <source>
        <dbReference type="EMBL" id="EAG2087814.1"/>
    </source>
</evidence>
<dbReference type="PROSITE" id="PS51099">
    <property type="entry name" value="PTS_EIIB_TYPE_2"/>
    <property type="match status" value="1"/>
</dbReference>
<evidence type="ECO:0000313" key="93">
    <source>
        <dbReference type="Proteomes" id="UP000840197"/>
    </source>
</evidence>
<dbReference type="Proteomes" id="UP000566721">
    <property type="component" value="Unassembled WGS sequence"/>
</dbReference>
<evidence type="ECO:0000313" key="55">
    <source>
        <dbReference type="Proteomes" id="UP000272537"/>
    </source>
</evidence>
<feature type="domain" description="PTS EIIB type-2" evidence="7">
    <location>
        <begin position="1"/>
        <end position="99"/>
    </location>
</feature>
<reference evidence="52 88" key="10">
    <citation type="submission" date="2020-06" db="EMBL/GenBank/DDBJ databases">
        <title>Two Listeria outbreaks in Switzerland in 2018 and 2020.</title>
        <authorList>
            <person name="Stevens M.J.A."/>
            <person name="Bloemberg G."/>
            <person name="Nusch-Inderbinnen M."/>
            <person name="Stephan R."/>
        </authorList>
    </citation>
    <scope>NUCLEOTIDE SEQUENCE [LARGE SCALE GENOMIC DNA]</scope>
    <source>
        <strain evidence="52 88">N18-0707</strain>
    </source>
</reference>
<evidence type="ECO:0000313" key="63">
    <source>
        <dbReference type="Proteomes" id="UP000355989"/>
    </source>
</evidence>
<dbReference type="Proteomes" id="UP000365297">
    <property type="component" value="Unassembled WGS sequence"/>
</dbReference>
<evidence type="ECO:0000313" key="25">
    <source>
        <dbReference type="EMBL" id="EAG4462463.1"/>
    </source>
</evidence>
<evidence type="ECO:0000313" key="38">
    <source>
        <dbReference type="EMBL" id="ECY6543967.1"/>
    </source>
</evidence>
<dbReference type="Proteomes" id="UP000844415">
    <property type="component" value="Unassembled WGS sequence"/>
</dbReference>
<keyword evidence="3" id="KW-0762">Sugar transport</keyword>
<dbReference type="PANTHER" id="PTHR30505:SF0">
    <property type="entry name" value="FRUCTOSE-LIKE PTS SYSTEM EIIBC COMPONENT-RELATED"/>
    <property type="match status" value="1"/>
</dbReference>
<evidence type="ECO:0000313" key="80">
    <source>
        <dbReference type="Proteomes" id="UP000489121"/>
    </source>
</evidence>
<evidence type="ECO:0000313" key="51">
    <source>
        <dbReference type="EMBL" id="KAA9453050.1"/>
    </source>
</evidence>
<evidence type="ECO:0000313" key="84">
    <source>
        <dbReference type="Proteomes" id="UP000528151"/>
    </source>
</evidence>
<dbReference type="EMBL" id="DAAJCS010000002">
    <property type="protein sequence ID" value="HAC0012139.1"/>
    <property type="molecule type" value="Genomic_DNA"/>
</dbReference>
<dbReference type="Proteomes" id="UP000345329">
    <property type="component" value="Unassembled WGS sequence"/>
</dbReference>
<dbReference type="Proteomes" id="UP000525850">
    <property type="component" value="Unassembled WGS sequence"/>
</dbReference>
<keyword evidence="4" id="KW-0808">Transferase</keyword>
<evidence type="ECO:0000313" key="33">
    <source>
        <dbReference type="EMBL" id="EAK8896763.1"/>
    </source>
</evidence>
<evidence type="ECO:0000313" key="32">
    <source>
        <dbReference type="EMBL" id="EAH4241260.1"/>
    </source>
</evidence>
<dbReference type="EMBL" id="AABBAW010000005">
    <property type="protein sequence ID" value="EAG2515492.1"/>
    <property type="molecule type" value="Genomic_DNA"/>
</dbReference>
<dbReference type="EMBL" id="AABBYJ010000005">
    <property type="protein sequence ID" value="EAG4331406.1"/>
    <property type="molecule type" value="Genomic_DNA"/>
</dbReference>
<evidence type="ECO:0000313" key="46">
    <source>
        <dbReference type="EMBL" id="HAB8555948.1"/>
    </source>
</evidence>
<dbReference type="EMBL" id="AALEDS010000004">
    <property type="protein sequence ID" value="ECY6543967.1"/>
    <property type="molecule type" value="Genomic_DNA"/>
</dbReference>
<dbReference type="EMBL" id="AAAJKI010000055">
    <property type="protein sequence ID" value="EAC6549532.1"/>
    <property type="molecule type" value="Genomic_DNA"/>
</dbReference>
<evidence type="ECO:0000313" key="50">
    <source>
        <dbReference type="EMBL" id="HAJ9591907.1"/>
    </source>
</evidence>
<dbReference type="Proteomes" id="UP000549379">
    <property type="component" value="Unassembled WGS sequence"/>
</dbReference>
<evidence type="ECO:0000313" key="48">
    <source>
        <dbReference type="EMBL" id="HAC0275214.1"/>
    </source>
</evidence>
<dbReference type="Proteomes" id="UP000840039">
    <property type="component" value="Unassembled WGS sequence"/>
</dbReference>
<evidence type="ECO:0000313" key="43">
    <source>
        <dbReference type="EMBL" id="EDP8513896.1"/>
    </source>
</evidence>
<dbReference type="EMBL" id="AACKDQ010000021">
    <property type="protein sequence ID" value="EAK9317419.1"/>
    <property type="molecule type" value="Genomic_DNA"/>
</dbReference>
<dbReference type="GeneID" id="87013044"/>
<reference evidence="53 97" key="1">
    <citation type="submission" date="2016-09" db="EMBL/GenBank/DDBJ databases">
        <title>100K Listeria isolates.</title>
        <authorList>
            <person name="Chen P."/>
            <person name="Weimer B.C."/>
            <person name="Kong N."/>
            <person name="Huang B."/>
        </authorList>
    </citation>
    <scope>NUCLEOTIDE SEQUENCE [LARGE SCALE GENOMIC DNA]</scope>
    <source>
        <strain evidence="53 97">BCW_2383</strain>
    </source>
</reference>
<dbReference type="CDD" id="cd05569">
    <property type="entry name" value="PTS_IIB_fructose"/>
    <property type="match status" value="1"/>
</dbReference>
<evidence type="ECO:0000313" key="72">
    <source>
        <dbReference type="Proteomes" id="UP000410967"/>
    </source>
</evidence>
<keyword evidence="6" id="KW-0418">Kinase</keyword>
<dbReference type="Proteomes" id="UP000533021">
    <property type="component" value="Unassembled WGS sequence"/>
</dbReference>
<reference evidence="58 62" key="6">
    <citation type="submission" date="2018-06" db="EMBL/GenBank/DDBJ databases">
        <authorList>
            <consortium name="PulseNet: The National Subtyping Network for Foodborne Disease Surveillance"/>
            <person name="Tarr C.L."/>
            <person name="Trees E."/>
            <person name="Katz L.S."/>
            <person name="Carleton-Romer H.A."/>
            <person name="Stroika S."/>
            <person name="Kucerova Z."/>
            <person name="Roache K.F."/>
            <person name="Sabol A.L."/>
            <person name="Besser J."/>
            <person name="Gerner-Smidt P."/>
        </authorList>
    </citation>
    <scope>NUCLEOTIDE SEQUENCE [LARGE SCALE GENOMIC DNA]</scope>
    <source>
        <strain evidence="8 58">2015L-6227</strain>
        <strain evidence="12 62">PNUSAL000910</strain>
        <strain evidence="19 64">PNUSAL002180</strain>
        <strain evidence="33 61">PNUSAL004402</strain>
        <strain evidence="39 80">PNUSAL005692</strain>
    </source>
</reference>
<evidence type="ECO:0000313" key="9">
    <source>
        <dbReference type="EMBL" id="EAC5551208.1"/>
    </source>
</evidence>
<dbReference type="RefSeq" id="WP_003723112.1">
    <property type="nucleotide sequence ID" value="NC_021824.1"/>
</dbReference>
<evidence type="ECO:0000313" key="77">
    <source>
        <dbReference type="Proteomes" id="UP000467536"/>
    </source>
</evidence>
<evidence type="ECO:0000313" key="12">
    <source>
        <dbReference type="EMBL" id="EAC9040214.1"/>
    </source>
</evidence>
<evidence type="ECO:0000256" key="5">
    <source>
        <dbReference type="ARBA" id="ARBA00022683"/>
    </source>
</evidence>
<evidence type="ECO:0000313" key="66">
    <source>
        <dbReference type="Proteomes" id="UP000365297"/>
    </source>
</evidence>
<dbReference type="GO" id="GO:0022877">
    <property type="term" value="F:protein-N(PI)-phosphohistidine-fructose phosphotransferase system transporter activity"/>
    <property type="evidence" value="ECO:0007669"/>
    <property type="project" value="InterPro"/>
</dbReference>
<keyword evidence="2" id="KW-0597">Phosphoprotein</keyword>
<dbReference type="EMBL" id="AALGDA010000065">
    <property type="protein sequence ID" value="ECY9784028.1"/>
    <property type="molecule type" value="Genomic_DNA"/>
</dbReference>
<dbReference type="EMBL" id="AABDGJ010000006">
    <property type="protein sequence ID" value="EAG6990883.1"/>
    <property type="molecule type" value="Genomic_DNA"/>
</dbReference>
<evidence type="ECO:0000313" key="59">
    <source>
        <dbReference type="Proteomes" id="UP000344343"/>
    </source>
</evidence>
<evidence type="ECO:0000313" key="47">
    <source>
        <dbReference type="EMBL" id="HAC0012139.1"/>
    </source>
</evidence>
<dbReference type="Proteomes" id="UP000455569">
    <property type="component" value="Unassembled WGS sequence"/>
</dbReference>
<dbReference type="Proteomes" id="UP000544530">
    <property type="component" value="Unassembled WGS sequence"/>
</dbReference>
<dbReference type="Proteomes" id="UP000350032">
    <property type="component" value="Unassembled WGS sequence"/>
</dbReference>
<evidence type="ECO:0000256" key="2">
    <source>
        <dbReference type="ARBA" id="ARBA00022553"/>
    </source>
</evidence>
<evidence type="ECO:0000313" key="27">
    <source>
        <dbReference type="EMBL" id="EAG6990883.1"/>
    </source>
</evidence>
<evidence type="ECO:0000313" key="89">
    <source>
        <dbReference type="Proteomes" id="UP000546397"/>
    </source>
</evidence>
<evidence type="ECO:0000313" key="31">
    <source>
        <dbReference type="EMBL" id="EAH3295125.1"/>
    </source>
</evidence>
<evidence type="ECO:0000313" key="15">
    <source>
        <dbReference type="EMBL" id="EAD5786924.1"/>
    </source>
</evidence>
<evidence type="ECO:0000313" key="22">
    <source>
        <dbReference type="EMBL" id="EAG2515492.1"/>
    </source>
</evidence>
<evidence type="ECO:0000313" key="82">
    <source>
        <dbReference type="Proteomes" id="UP000525850"/>
    </source>
</evidence>
<evidence type="ECO:0000313" key="88">
    <source>
        <dbReference type="Proteomes" id="UP000544530"/>
    </source>
</evidence>
<dbReference type="EMBL" id="AAASLB010000009">
    <property type="protein sequence ID" value="EAE4943026.1"/>
    <property type="molecule type" value="Genomic_DNA"/>
</dbReference>
<evidence type="ECO:0000256" key="6">
    <source>
        <dbReference type="ARBA" id="ARBA00022777"/>
    </source>
</evidence>
<dbReference type="Proteomes" id="UP000841146">
    <property type="component" value="Unassembled WGS sequence"/>
</dbReference>
<dbReference type="EMBL" id="AANDSR010000008">
    <property type="protein sequence ID" value="EDN9837397.1"/>
    <property type="molecule type" value="Genomic_DNA"/>
</dbReference>
<dbReference type="Proteomes" id="UP000546397">
    <property type="component" value="Unassembled WGS sequence"/>
</dbReference>
<evidence type="ECO:0000313" key="10">
    <source>
        <dbReference type="EMBL" id="EAC6549532.1"/>
    </source>
</evidence>
<dbReference type="EMBL" id="AAHZFN010000001">
    <property type="protein sequence ID" value="ECB9472127.1"/>
    <property type="molecule type" value="Genomic_DNA"/>
</dbReference>
<dbReference type="Proteomes" id="UP000540117">
    <property type="component" value="Unassembled WGS sequence"/>
</dbReference>
<evidence type="ECO:0000313" key="81">
    <source>
        <dbReference type="Proteomes" id="UP000522199"/>
    </source>
</evidence>
<evidence type="ECO:0000256" key="4">
    <source>
        <dbReference type="ARBA" id="ARBA00022679"/>
    </source>
</evidence>
<evidence type="ECO:0000313" key="67">
    <source>
        <dbReference type="Proteomes" id="UP000368512"/>
    </source>
</evidence>
<dbReference type="NCBIfam" id="TIGR00829">
    <property type="entry name" value="FRU"/>
    <property type="match status" value="1"/>
</dbReference>
<dbReference type="Proteomes" id="UP000548278">
    <property type="component" value="Unassembled WGS sequence"/>
</dbReference>
<organism evidence="8 58">
    <name type="scientific">Listeria monocytogenes</name>
    <dbReference type="NCBI Taxonomy" id="1639"/>
    <lineage>
        <taxon>Bacteria</taxon>
        <taxon>Bacillati</taxon>
        <taxon>Bacillota</taxon>
        <taxon>Bacilli</taxon>
        <taxon>Bacillales</taxon>
        <taxon>Listeriaceae</taxon>
        <taxon>Listeria</taxon>
    </lineage>
</organism>
<dbReference type="EMBL" id="AAAKQF010000004">
    <property type="protein sequence ID" value="EAC9040214.1"/>
    <property type="molecule type" value="Genomic_DNA"/>
</dbReference>
<evidence type="ECO:0000313" key="42">
    <source>
        <dbReference type="EMBL" id="EDO0986477.1"/>
    </source>
</evidence>
<evidence type="ECO:0000313" key="19">
    <source>
        <dbReference type="EMBL" id="EAG0867442.1"/>
    </source>
</evidence>
<dbReference type="Proteomes" id="UP000478704">
    <property type="component" value="Unassembled WGS sequence"/>
</dbReference>
<dbReference type="Proteomes" id="UP000354255">
    <property type="component" value="Unassembled WGS sequence"/>
</dbReference>
<dbReference type="EMBL" id="AABEMN010000008">
    <property type="protein sequence ID" value="EAG9519510.1"/>
    <property type="molecule type" value="Genomic_DNA"/>
</dbReference>
<dbReference type="Proteomes" id="UP000389283">
    <property type="component" value="Unassembled WGS sequence"/>
</dbReference>
<reference evidence="49" key="9">
    <citation type="submission" date="2019-11" db="EMBL/GenBank/DDBJ databases">
        <authorList>
            <consortium name="NCBI Pathogen Detection Project"/>
        </authorList>
    </citation>
    <scope>NUCLEOTIDE SEQUENCE</scope>
    <source>
        <strain evidence="44">09CEB371LM</strain>
        <strain evidence="50">2017-325981-023-01</strain>
        <strain evidence="46">CFIAFB20100120</strain>
        <strain evidence="45">CFIAFB20130012</strain>
        <strain evidence="48">CFIAFB20170037</strain>
        <strain evidence="47">CFIAFB20170045</strain>
        <strain evidence="49">DMG1500109</strain>
    </source>
</reference>
<dbReference type="EMBL" id="AANEHK010000009">
    <property type="protein sequence ID" value="EDO0986477.1"/>
    <property type="molecule type" value="Genomic_DNA"/>
</dbReference>
<dbReference type="SUPFAM" id="SSF52794">
    <property type="entry name" value="PTS system IIB component-like"/>
    <property type="match status" value="1"/>
</dbReference>
<dbReference type="Proteomes" id="UP000355989">
    <property type="component" value="Unassembled WGS sequence"/>
</dbReference>
<reference evidence="42 77" key="8">
    <citation type="submission" date="2019-08" db="EMBL/GenBank/DDBJ databases">
        <authorList>
            <person name="Ashton P.M."/>
            <person name="Dallman T."/>
            <person name="Nair S."/>
            <person name="De Pinna E."/>
            <person name="Peters T."/>
            <person name="Grant K."/>
        </authorList>
    </citation>
    <scope>NUCLEOTIDE SEQUENCE [LARGE SCALE GENOMIC DNA]</scope>
    <source>
        <strain evidence="30 86">282333</strain>
        <strain evidence="31 85">282352</strain>
        <strain evidence="29 89">289003</strain>
        <strain evidence="42 77">788324</strain>
        <strain evidence="18">RL15000286</strain>
    </source>
</reference>
<evidence type="ECO:0000313" key="37">
    <source>
        <dbReference type="EMBL" id="ECC1556080.1"/>
    </source>
</evidence>
<dbReference type="EMBL" id="AAAIXK010000007">
    <property type="protein sequence ID" value="EAC5551208.1"/>
    <property type="molecule type" value="Genomic_DNA"/>
</dbReference>
<dbReference type="Proteomes" id="UP000842809">
    <property type="component" value="Unassembled WGS sequence"/>
</dbReference>
<dbReference type="EMBL" id="AABGUK010000001">
    <property type="protein sequence ID" value="EAH4241260.1"/>
    <property type="molecule type" value="Genomic_DNA"/>
</dbReference>
<evidence type="ECO:0000313" key="13">
    <source>
        <dbReference type="EMBL" id="EAD3793253.1"/>
    </source>
</evidence>
<evidence type="ECO:0000313" key="95">
    <source>
        <dbReference type="Proteomes" id="UP000843775"/>
    </source>
</evidence>
<dbReference type="EMBL" id="AABFVG010000009">
    <property type="protein sequence ID" value="EAH2282926.1"/>
    <property type="molecule type" value="Genomic_DNA"/>
</dbReference>
<evidence type="ECO:0000313" key="78">
    <source>
        <dbReference type="Proteomes" id="UP000478704"/>
    </source>
</evidence>
<dbReference type="EMBL" id="QDAY01000001">
    <property type="protein sequence ID" value="KAA9453050.1"/>
    <property type="molecule type" value="Genomic_DNA"/>
</dbReference>
<evidence type="ECO:0000313" key="21">
    <source>
        <dbReference type="EMBL" id="EAG2246156.1"/>
    </source>
</evidence>
<evidence type="ECO:0000313" key="91">
    <source>
        <dbReference type="Proteomes" id="UP000549379"/>
    </source>
</evidence>
<evidence type="ECO:0000313" key="70">
    <source>
        <dbReference type="Proteomes" id="UP000389283"/>
    </source>
</evidence>
<dbReference type="EMBL" id="AACJYH010000002">
    <property type="protein sequence ID" value="EAK8896763.1"/>
    <property type="molecule type" value="Genomic_DNA"/>
</dbReference>
<dbReference type="Proteomes" id="UP000379076">
    <property type="component" value="Unassembled WGS sequence"/>
</dbReference>
<dbReference type="Proteomes" id="UP000522199">
    <property type="component" value="Unassembled WGS sequence"/>
</dbReference>
<dbReference type="Proteomes" id="UP000527632">
    <property type="component" value="Unassembled WGS sequence"/>
</dbReference>
<evidence type="ECO:0000313" key="16">
    <source>
        <dbReference type="EMBL" id="EAE1097004.1"/>
    </source>
</evidence>
<sequence>MKVVGVTSCIAGLAHTPMAAKALEKAGVKLGHDVKIEQQGAMGTIDEITPAEVSAADVVIIAADKVIDGEERFKGKPVVRVKIGQCVANGEAVLSKVVAAIEARKQKEAN</sequence>
<dbReference type="Proteomes" id="UP000489121">
    <property type="component" value="Unassembled WGS sequence"/>
</dbReference>
<evidence type="ECO:0000313" key="68">
    <source>
        <dbReference type="Proteomes" id="UP000376505"/>
    </source>
</evidence>
<dbReference type="Proteomes" id="UP000528151">
    <property type="component" value="Unassembled WGS sequence"/>
</dbReference>
<dbReference type="Proteomes" id="UP000843775">
    <property type="component" value="Unassembled WGS sequence"/>
</dbReference>
<evidence type="ECO:0000313" key="65">
    <source>
        <dbReference type="Proteomes" id="UP000364988"/>
    </source>
</evidence>
<dbReference type="AlphaFoldDB" id="A0A394SHX2"/>
<evidence type="ECO:0000256" key="3">
    <source>
        <dbReference type="ARBA" id="ARBA00022597"/>
    </source>
</evidence>
<dbReference type="EMBL" id="AAAQOE010000006">
    <property type="protein sequence ID" value="EAE1097004.1"/>
    <property type="molecule type" value="Genomic_DNA"/>
</dbReference>
<dbReference type="InterPro" id="IPR013011">
    <property type="entry name" value="PTS_EIIB_2"/>
</dbReference>
<evidence type="ECO:0000313" key="97">
    <source>
        <dbReference type="Proteomes" id="UP000852906"/>
    </source>
</evidence>
<dbReference type="EMBL" id="AANPAU010000004">
    <property type="protein sequence ID" value="EDP8513896.1"/>
    <property type="molecule type" value="Genomic_DNA"/>
</dbReference>
<evidence type="ECO:0000313" key="73">
    <source>
        <dbReference type="Proteomes" id="UP000423131"/>
    </source>
</evidence>
<dbReference type="GO" id="GO:0016301">
    <property type="term" value="F:kinase activity"/>
    <property type="evidence" value="ECO:0007669"/>
    <property type="project" value="UniProtKB-KW"/>
</dbReference>
<evidence type="ECO:0000313" key="71">
    <source>
        <dbReference type="Proteomes" id="UP000398321"/>
    </source>
</evidence>
<evidence type="ECO:0000256" key="1">
    <source>
        <dbReference type="ARBA" id="ARBA00022448"/>
    </source>
</evidence>
<evidence type="ECO:0000313" key="44">
    <source>
        <dbReference type="EMBL" id="HAA8053501.1"/>
    </source>
</evidence>
<evidence type="ECO:0000313" key="41">
    <source>
        <dbReference type="EMBL" id="EDN9837397.1"/>
    </source>
</evidence>
<dbReference type="Proteomes" id="UP000331186">
    <property type="component" value="Unassembled WGS sequence"/>
</dbReference>
<dbReference type="GO" id="GO:0090563">
    <property type="term" value="F:protein-phosphocysteine-sugar phosphotransferase activity"/>
    <property type="evidence" value="ECO:0007669"/>
    <property type="project" value="TreeGrafter"/>
</dbReference>
<dbReference type="EMBL" id="DABJAN010000001">
    <property type="protein sequence ID" value="HAJ9591907.1"/>
    <property type="molecule type" value="Genomic_DNA"/>
</dbReference>
<dbReference type="Proteomes" id="UP000840197">
    <property type="component" value="Unassembled WGS sequence"/>
</dbReference>
<dbReference type="InterPro" id="IPR003353">
    <property type="entry name" value="PTS_IIB_fruc"/>
</dbReference>
<comment type="caution">
    <text evidence="8">The sequence shown here is derived from an EMBL/GenBank/DDBJ whole genome shotgun (WGS) entry which is preliminary data.</text>
</comment>
<evidence type="ECO:0000313" key="26">
    <source>
        <dbReference type="EMBL" id="EAG6169873.1"/>
    </source>
</evidence>
<dbReference type="EMBL" id="AABEKY010000006">
    <property type="protein sequence ID" value="EAG9388120.1"/>
    <property type="molecule type" value="Genomic_DNA"/>
</dbReference>
<evidence type="ECO:0000313" key="92">
    <source>
        <dbReference type="Proteomes" id="UP000566721"/>
    </source>
</evidence>
<evidence type="ECO:0000313" key="30">
    <source>
        <dbReference type="EMBL" id="EAH2282926.1"/>
    </source>
</evidence>
<dbReference type="EMBL" id="AABBHO010000018">
    <property type="protein sequence ID" value="EAG2997139.1"/>
    <property type="molecule type" value="Genomic_DNA"/>
</dbReference>
<evidence type="ECO:0000313" key="56">
    <source>
        <dbReference type="Proteomes" id="UP000331186"/>
    </source>
</evidence>
<dbReference type="Proteomes" id="UP000368512">
    <property type="component" value="Unassembled WGS sequence"/>
</dbReference>
<evidence type="ECO:0000313" key="18">
    <source>
        <dbReference type="EMBL" id="EAE4943026.1"/>
    </source>
</evidence>
<reference evidence="54 55" key="2">
    <citation type="journal article" date="2018" name="BMC Genomics">
        <title>Genes significantly associated with lineage II food isolates of Listeria monocytogenes.</title>
        <authorList>
            <person name="Pirone-Davies C."/>
            <person name="Chen Y."/>
            <person name="Pightling A."/>
            <person name="Ryan G."/>
            <person name="Wang Y."/>
            <person name="Yao K."/>
            <person name="Hoffmann M."/>
            <person name="Allard M.W."/>
        </authorList>
    </citation>
    <scope>NUCLEOTIDE SEQUENCE [LARGE SCALE GENOMIC DNA]</scope>
    <source>
        <strain evidence="54 55">PNUSAL000550</strain>
    </source>
</reference>
<keyword evidence="1" id="KW-0813">Transport</keyword>
<evidence type="ECO:0000313" key="34">
    <source>
        <dbReference type="EMBL" id="EAK9317419.1"/>
    </source>
</evidence>
<evidence type="ECO:0000313" key="45">
    <source>
        <dbReference type="EMBL" id="HAB8397821.1"/>
    </source>
</evidence>
<evidence type="ECO:0000313" key="87">
    <source>
        <dbReference type="Proteomes" id="UP000540117"/>
    </source>
</evidence>
<dbReference type="Proteomes" id="UP000843503">
    <property type="component" value="Unassembled WGS sequence"/>
</dbReference>
<evidence type="ECO:0000313" key="74">
    <source>
        <dbReference type="Proteomes" id="UP000455569"/>
    </source>
</evidence>
<evidence type="ECO:0000313" key="54">
    <source>
        <dbReference type="EMBL" id="RKA07022.1"/>
    </source>
</evidence>
<evidence type="ECO:0000313" key="24">
    <source>
        <dbReference type="EMBL" id="EAG4331406.1"/>
    </source>
</evidence>
<dbReference type="EMBL" id="AABGHY010000009">
    <property type="protein sequence ID" value="EAH3295125.1"/>
    <property type="molecule type" value="Genomic_DNA"/>
</dbReference>
<dbReference type="Proteomes" id="UP000481141">
    <property type="component" value="Unassembled WGS sequence"/>
</dbReference>
<dbReference type="EMBL" id="AABAYG010000005">
    <property type="protein sequence ID" value="EAG2246156.1"/>
    <property type="molecule type" value="Genomic_DNA"/>
</dbReference>
<dbReference type="Proteomes" id="UP000852906">
    <property type="component" value="Unassembled WGS sequence"/>
</dbReference>
<evidence type="ECO:0000313" key="52">
    <source>
        <dbReference type="EMBL" id="NYA01852.1"/>
    </source>
</evidence>
<dbReference type="Proteomes" id="UP000344343">
    <property type="component" value="Unassembled WGS sequence"/>
</dbReference>
<dbReference type="Proteomes" id="UP000393182">
    <property type="component" value="Unassembled WGS sequence"/>
</dbReference>
<dbReference type="EMBL" id="AAAQQZ010000005">
    <property type="protein sequence ID" value="EAE1339549.1"/>
    <property type="molecule type" value="Genomic_DNA"/>
</dbReference>
<dbReference type="Proteomes" id="UP000337746">
    <property type="component" value="Unassembled WGS sequence"/>
</dbReference>
<dbReference type="Proteomes" id="UP000530452">
    <property type="component" value="Unassembled WGS sequence"/>
</dbReference>
<evidence type="ECO:0000259" key="7">
    <source>
        <dbReference type="PROSITE" id="PS51099"/>
    </source>
</evidence>
<dbReference type="EMBL" id="AAAJWF010000006">
    <property type="protein sequence ID" value="EAC7480975.1"/>
    <property type="molecule type" value="Genomic_DNA"/>
</dbReference>
<dbReference type="EMBL" id="AAANYR010000005">
    <property type="protein sequence ID" value="EAD5786924.1"/>
    <property type="molecule type" value="Genomic_DNA"/>
</dbReference>
<evidence type="ECO:0000313" key="23">
    <source>
        <dbReference type="EMBL" id="EAG2997139.1"/>
    </source>
</evidence>